<keyword evidence="5" id="KW-1185">Reference proteome</keyword>
<dbReference type="InterPro" id="IPR006860">
    <property type="entry name" value="FecR"/>
</dbReference>
<dbReference type="EMBL" id="FZOS01000030">
    <property type="protein sequence ID" value="SNT00466.1"/>
    <property type="molecule type" value="Genomic_DNA"/>
</dbReference>
<organism evidence="4 5">
    <name type="scientific">Edaphosphingomonas laterariae</name>
    <dbReference type="NCBI Taxonomy" id="861865"/>
    <lineage>
        <taxon>Bacteria</taxon>
        <taxon>Pseudomonadati</taxon>
        <taxon>Pseudomonadota</taxon>
        <taxon>Alphaproteobacteria</taxon>
        <taxon>Sphingomonadales</taxon>
        <taxon>Rhizorhabdaceae</taxon>
        <taxon>Edaphosphingomonas</taxon>
    </lineage>
</organism>
<feature type="transmembrane region" description="Helical" evidence="1">
    <location>
        <begin position="97"/>
        <end position="119"/>
    </location>
</feature>
<keyword evidence="1" id="KW-1133">Transmembrane helix</keyword>
<keyword evidence="1" id="KW-0472">Membrane</keyword>
<dbReference type="GO" id="GO:0016989">
    <property type="term" value="F:sigma factor antagonist activity"/>
    <property type="evidence" value="ECO:0007669"/>
    <property type="project" value="TreeGrafter"/>
</dbReference>
<dbReference type="Proteomes" id="UP000198281">
    <property type="component" value="Unassembled WGS sequence"/>
</dbReference>
<dbReference type="Pfam" id="PF16220">
    <property type="entry name" value="DUF4880"/>
    <property type="match status" value="1"/>
</dbReference>
<protein>
    <submittedName>
        <fullName evidence="4">FecR family protein</fullName>
    </submittedName>
</protein>
<feature type="domain" description="FecR N-terminal" evidence="3">
    <location>
        <begin position="15"/>
        <end position="54"/>
    </location>
</feature>
<dbReference type="Pfam" id="PF04773">
    <property type="entry name" value="FecR"/>
    <property type="match status" value="1"/>
</dbReference>
<dbReference type="PANTHER" id="PTHR30273:SF2">
    <property type="entry name" value="PROTEIN FECR"/>
    <property type="match status" value="1"/>
</dbReference>
<evidence type="ECO:0000259" key="2">
    <source>
        <dbReference type="Pfam" id="PF04773"/>
    </source>
</evidence>
<dbReference type="RefSeq" id="WP_089220896.1">
    <property type="nucleotide sequence ID" value="NZ_FZOS01000030.1"/>
</dbReference>
<dbReference type="PIRSF" id="PIRSF018266">
    <property type="entry name" value="FecR"/>
    <property type="match status" value="1"/>
</dbReference>
<gene>
    <name evidence="4" type="ORF">SAMN06295912_1304</name>
</gene>
<dbReference type="InterPro" id="IPR012373">
    <property type="entry name" value="Ferrdict_sens_TM"/>
</dbReference>
<dbReference type="PANTHER" id="PTHR30273">
    <property type="entry name" value="PERIPLASMIC SIGNAL SENSOR AND SIGMA FACTOR ACTIVATOR FECR-RELATED"/>
    <property type="match status" value="1"/>
</dbReference>
<accession>A0A239J352</accession>
<dbReference type="InterPro" id="IPR032623">
    <property type="entry name" value="FecR_N"/>
</dbReference>
<dbReference type="AlphaFoldDB" id="A0A239J352"/>
<sequence length="343" mass="37662">MSLIPPHQNAASRDDEAALWCMRLGAAPVGAVERAAFDAWIADDPANAMAFEEAFEVWQAMDAARDMPEMIRFRAEAVEALRDANERRWSRGLRAHWRGVVAAAACLALAFLLAVHFFYDPARVYETGLGERRVVMMEDGTRLTLDAATRVEARMEDDSRRIELVSGRARFDVAHDPLRPLSVLARNRLTVATGTAFSVELLPRQMRVVLYEGKVEVMERPRDGKPVNLLGNAHGGAALVPGRELVASTEGRQVRVAEADISRSRDWESGQLSFDGEPLALAVERINRDAKDKLIVADPGIANFAIVGTFNAGDTEAFLEGVSELYPVRVERGEGAVILKKGG</sequence>
<evidence type="ECO:0000259" key="3">
    <source>
        <dbReference type="Pfam" id="PF16220"/>
    </source>
</evidence>
<keyword evidence="1" id="KW-0812">Transmembrane</keyword>
<evidence type="ECO:0000313" key="5">
    <source>
        <dbReference type="Proteomes" id="UP000198281"/>
    </source>
</evidence>
<dbReference type="Gene3D" id="2.60.120.1440">
    <property type="match status" value="1"/>
</dbReference>
<evidence type="ECO:0000313" key="4">
    <source>
        <dbReference type="EMBL" id="SNT00466.1"/>
    </source>
</evidence>
<proteinExistence type="predicted"/>
<evidence type="ECO:0000256" key="1">
    <source>
        <dbReference type="SAM" id="Phobius"/>
    </source>
</evidence>
<dbReference type="OrthoDB" id="9798846at2"/>
<name>A0A239J352_9SPHN</name>
<feature type="domain" description="FecR protein" evidence="2">
    <location>
        <begin position="124"/>
        <end position="216"/>
    </location>
</feature>
<reference evidence="5" key="1">
    <citation type="submission" date="2017-06" db="EMBL/GenBank/DDBJ databases">
        <authorList>
            <person name="Varghese N."/>
            <person name="Submissions S."/>
        </authorList>
    </citation>
    <scope>NUCLEOTIDE SEQUENCE [LARGE SCALE GENOMIC DNA]</scope>
    <source>
        <strain evidence="5">LNB2</strain>
    </source>
</reference>